<dbReference type="InterPro" id="IPR023376">
    <property type="entry name" value="YqcC-like_dom"/>
</dbReference>
<evidence type="ECO:0000313" key="3">
    <source>
        <dbReference type="Proteomes" id="UP000009102"/>
    </source>
</evidence>
<evidence type="ECO:0000313" key="2">
    <source>
        <dbReference type="EMBL" id="ACX96343.1"/>
    </source>
</evidence>
<dbReference type="InterPro" id="IPR036814">
    <property type="entry name" value="YqcC-like_sf"/>
</dbReference>
<dbReference type="KEGG" id="hna:Hneap_1512"/>
<dbReference type="AlphaFoldDB" id="D0L0X0"/>
<proteinExistence type="predicted"/>
<dbReference type="OrthoDB" id="8794567at2"/>
<dbReference type="Pfam" id="PF04287">
    <property type="entry name" value="DUF446"/>
    <property type="match status" value="1"/>
</dbReference>
<name>D0L0X0_HALNC</name>
<reference evidence="2 3" key="1">
    <citation type="submission" date="2009-10" db="EMBL/GenBank/DDBJ databases">
        <title>Complete sequence of Halothiobacillus neapolitanus c2.</title>
        <authorList>
            <consortium name="US DOE Joint Genome Institute"/>
            <person name="Lucas S."/>
            <person name="Copeland A."/>
            <person name="Lapidus A."/>
            <person name="Glavina del Rio T."/>
            <person name="Tice H."/>
            <person name="Bruce D."/>
            <person name="Goodwin L."/>
            <person name="Pitluck S."/>
            <person name="Davenport K."/>
            <person name="Brettin T."/>
            <person name="Detter J.C."/>
            <person name="Han C."/>
            <person name="Tapia R."/>
            <person name="Larimer F."/>
            <person name="Land M."/>
            <person name="Hauser L."/>
            <person name="Kyrpides N."/>
            <person name="Mikhailova N."/>
            <person name="Kerfeld C."/>
            <person name="Cannon G."/>
            <person name="Heinhort S."/>
        </authorList>
    </citation>
    <scope>NUCLEOTIDE SEQUENCE [LARGE SCALE GENOMIC DNA]</scope>
    <source>
        <strain evidence="3">ATCC 23641 / c2</strain>
    </source>
</reference>
<dbReference type="HOGENOM" id="CLU_130358_0_0_6"/>
<organism evidence="2 3">
    <name type="scientific">Halothiobacillus neapolitanus (strain ATCC 23641 / DSM 15147 / CIP 104769 / NCIMB 8539 / c2)</name>
    <name type="common">Thiobacillus neapolitanus</name>
    <dbReference type="NCBI Taxonomy" id="555778"/>
    <lineage>
        <taxon>Bacteria</taxon>
        <taxon>Pseudomonadati</taxon>
        <taxon>Pseudomonadota</taxon>
        <taxon>Gammaproteobacteria</taxon>
        <taxon>Chromatiales</taxon>
        <taxon>Halothiobacillaceae</taxon>
        <taxon>Halothiobacillus</taxon>
    </lineage>
</organism>
<dbReference type="InterPro" id="IPR007384">
    <property type="entry name" value="UCP006257"/>
</dbReference>
<gene>
    <name evidence="2" type="ordered locus">Hneap_1512</name>
</gene>
<dbReference type="PANTHER" id="PTHR39586">
    <property type="entry name" value="CYTOPLASMIC PROTEIN-RELATED"/>
    <property type="match status" value="1"/>
</dbReference>
<dbReference type="eggNOG" id="COG3098">
    <property type="taxonomic scope" value="Bacteria"/>
</dbReference>
<feature type="domain" description="YqcC-like" evidence="1">
    <location>
        <begin position="12"/>
        <end position="105"/>
    </location>
</feature>
<dbReference type="SUPFAM" id="SSF158452">
    <property type="entry name" value="YqcC-like"/>
    <property type="match status" value="1"/>
</dbReference>
<dbReference type="STRING" id="555778.Hneap_1512"/>
<dbReference type="GO" id="GO:0044010">
    <property type="term" value="P:single-species biofilm formation"/>
    <property type="evidence" value="ECO:0007669"/>
    <property type="project" value="TreeGrafter"/>
</dbReference>
<dbReference type="EMBL" id="CP001801">
    <property type="protein sequence ID" value="ACX96343.1"/>
    <property type="molecule type" value="Genomic_DNA"/>
</dbReference>
<protein>
    <recommendedName>
        <fullName evidence="1">YqcC-like domain-containing protein</fullName>
    </recommendedName>
</protein>
<sequence length="119" mass="13486">MSLKAPAPSDLFTLLDEIAYTLREIGLNTERPSDAALASTAPFCFDTLEFHAWLEWVFLPRMQQTIEHERNLAAPCSIAPLAEYQFATYAEPTHHLLALLTELDTQINAYFDFPAENQI</sequence>
<dbReference type="Proteomes" id="UP000009102">
    <property type="component" value="Chromosome"/>
</dbReference>
<evidence type="ECO:0000259" key="1">
    <source>
        <dbReference type="Pfam" id="PF04287"/>
    </source>
</evidence>
<dbReference type="RefSeq" id="WP_012824377.1">
    <property type="nucleotide sequence ID" value="NC_013422.1"/>
</dbReference>
<accession>D0L0X0</accession>
<dbReference type="PANTHER" id="PTHR39586:SF1">
    <property type="entry name" value="CYTOPLASMIC PROTEIN"/>
    <property type="match status" value="1"/>
</dbReference>
<dbReference type="Gene3D" id="1.20.1440.40">
    <property type="entry name" value="YqcC-like"/>
    <property type="match status" value="1"/>
</dbReference>
<keyword evidence="3" id="KW-1185">Reference proteome</keyword>